<evidence type="ECO:0008006" key="4">
    <source>
        <dbReference type="Google" id="ProtNLM"/>
    </source>
</evidence>
<gene>
    <name evidence="2" type="ORF">GPECTOR_5g277</name>
</gene>
<feature type="region of interest" description="Disordered" evidence="1">
    <location>
        <begin position="29"/>
        <end position="61"/>
    </location>
</feature>
<dbReference type="OrthoDB" id="541755at2759"/>
<protein>
    <recommendedName>
        <fullName evidence="4">Protease Do-like PDZ domain-containing protein</fullName>
    </recommendedName>
</protein>
<dbReference type="Pfam" id="PF13365">
    <property type="entry name" value="Trypsin_2"/>
    <property type="match status" value="1"/>
</dbReference>
<dbReference type="SUPFAM" id="SSF50494">
    <property type="entry name" value="Trypsin-like serine proteases"/>
    <property type="match status" value="1"/>
</dbReference>
<comment type="caution">
    <text evidence="2">The sequence shown here is derived from an EMBL/GenBank/DDBJ whole genome shotgun (WGS) entry which is preliminary data.</text>
</comment>
<dbReference type="InterPro" id="IPR009003">
    <property type="entry name" value="Peptidase_S1_PA"/>
</dbReference>
<feature type="compositionally biased region" description="Basic and acidic residues" evidence="1">
    <location>
        <begin position="29"/>
        <end position="43"/>
    </location>
</feature>
<name>A0A150GWE7_GONPE</name>
<organism evidence="2 3">
    <name type="scientific">Gonium pectorale</name>
    <name type="common">Green alga</name>
    <dbReference type="NCBI Taxonomy" id="33097"/>
    <lineage>
        <taxon>Eukaryota</taxon>
        <taxon>Viridiplantae</taxon>
        <taxon>Chlorophyta</taxon>
        <taxon>core chlorophytes</taxon>
        <taxon>Chlorophyceae</taxon>
        <taxon>CS clade</taxon>
        <taxon>Chlamydomonadales</taxon>
        <taxon>Volvocaceae</taxon>
        <taxon>Gonium</taxon>
    </lineage>
</organism>
<evidence type="ECO:0000256" key="1">
    <source>
        <dbReference type="SAM" id="MobiDB-lite"/>
    </source>
</evidence>
<dbReference type="Proteomes" id="UP000075714">
    <property type="component" value="Unassembled WGS sequence"/>
</dbReference>
<keyword evidence="3" id="KW-1185">Reference proteome</keyword>
<dbReference type="AlphaFoldDB" id="A0A150GWE7"/>
<proteinExistence type="predicted"/>
<accession>A0A150GWE7</accession>
<dbReference type="EMBL" id="LSYV01000006">
    <property type="protein sequence ID" value="KXZ54181.1"/>
    <property type="molecule type" value="Genomic_DNA"/>
</dbReference>
<evidence type="ECO:0000313" key="2">
    <source>
        <dbReference type="EMBL" id="KXZ54181.1"/>
    </source>
</evidence>
<feature type="compositionally biased region" description="Basic residues" evidence="1">
    <location>
        <begin position="44"/>
        <end position="53"/>
    </location>
</feature>
<evidence type="ECO:0000313" key="3">
    <source>
        <dbReference type="Proteomes" id="UP000075714"/>
    </source>
</evidence>
<dbReference type="Gene3D" id="2.40.10.120">
    <property type="match status" value="1"/>
</dbReference>
<reference evidence="3" key="1">
    <citation type="journal article" date="2016" name="Nat. Commun.">
        <title>The Gonium pectorale genome demonstrates co-option of cell cycle regulation during the evolution of multicellularity.</title>
        <authorList>
            <person name="Hanschen E.R."/>
            <person name="Marriage T.N."/>
            <person name="Ferris P.J."/>
            <person name="Hamaji T."/>
            <person name="Toyoda A."/>
            <person name="Fujiyama A."/>
            <person name="Neme R."/>
            <person name="Noguchi H."/>
            <person name="Minakuchi Y."/>
            <person name="Suzuki M."/>
            <person name="Kawai-Toyooka H."/>
            <person name="Smith D.R."/>
            <person name="Sparks H."/>
            <person name="Anderson J."/>
            <person name="Bakaric R."/>
            <person name="Luria V."/>
            <person name="Karger A."/>
            <person name="Kirschner M.W."/>
            <person name="Durand P.M."/>
            <person name="Michod R.E."/>
            <person name="Nozaki H."/>
            <person name="Olson B.J."/>
        </authorList>
    </citation>
    <scope>NUCLEOTIDE SEQUENCE [LARGE SCALE GENOMIC DNA]</scope>
    <source>
        <strain evidence="3">NIES-2863</strain>
    </source>
</reference>
<sequence>MVSLASLEGEIKGVDTSIKKVESQIAEVEEKLSEPGVSEEEKQRLRKEKKQLRKEKEQLRKEKEQLREEKLLLLKKEELRAGAPAAGPWSSAAAAGWGAAASQATANRERMVPRYLVTSTSGRRAFTPLASRLLVTYAHGSHESYKVGMELDVLVNDGTSDKQRRVKARVLGIHSKLDVIFCATAEPIEAPELDFSVRPGEPYLLVGCSNMSGKPFSISHGLISTTLPDKKDRIRGDTPSLPGESGGGCFSAETGKLIAINLATDQKHGDRAALLTVASLRMLLREHHMEEVQALNMPDFVLGDDELTD</sequence>